<dbReference type="Proteomes" id="UP000589036">
    <property type="component" value="Unassembled WGS sequence"/>
</dbReference>
<feature type="domain" description="HTH gntR-type" evidence="4">
    <location>
        <begin position="3"/>
        <end position="70"/>
    </location>
</feature>
<dbReference type="PRINTS" id="PR00035">
    <property type="entry name" value="HTHGNTR"/>
</dbReference>
<dbReference type="InterPro" id="IPR008920">
    <property type="entry name" value="TF_FadR/GntR_C"/>
</dbReference>
<comment type="caution">
    <text evidence="5">The sequence shown here is derived from an EMBL/GenBank/DDBJ whole genome shotgun (WGS) entry which is preliminary data.</text>
</comment>
<dbReference type="Gene3D" id="1.20.120.530">
    <property type="entry name" value="GntR ligand-binding domain-like"/>
    <property type="match status" value="1"/>
</dbReference>
<dbReference type="EMBL" id="JACCCC010000001">
    <property type="protein sequence ID" value="NYE46503.1"/>
    <property type="molecule type" value="Genomic_DNA"/>
</dbReference>
<dbReference type="GO" id="GO:0003677">
    <property type="term" value="F:DNA binding"/>
    <property type="evidence" value="ECO:0007669"/>
    <property type="project" value="UniProtKB-KW"/>
</dbReference>
<dbReference type="SUPFAM" id="SSF46785">
    <property type="entry name" value="Winged helix' DNA-binding domain"/>
    <property type="match status" value="1"/>
</dbReference>
<dbReference type="AlphaFoldDB" id="A0A852TUP0"/>
<dbReference type="Pfam" id="PF07729">
    <property type="entry name" value="FCD"/>
    <property type="match status" value="1"/>
</dbReference>
<name>A0A852TUP0_9ACTN</name>
<dbReference type="SUPFAM" id="SSF48008">
    <property type="entry name" value="GntR ligand-binding domain-like"/>
    <property type="match status" value="1"/>
</dbReference>
<dbReference type="PROSITE" id="PS50949">
    <property type="entry name" value="HTH_GNTR"/>
    <property type="match status" value="1"/>
</dbReference>
<dbReference type="InterPro" id="IPR036388">
    <property type="entry name" value="WH-like_DNA-bd_sf"/>
</dbReference>
<evidence type="ECO:0000256" key="3">
    <source>
        <dbReference type="ARBA" id="ARBA00023163"/>
    </source>
</evidence>
<dbReference type="SMART" id="SM00345">
    <property type="entry name" value="HTH_GNTR"/>
    <property type="match status" value="1"/>
</dbReference>
<evidence type="ECO:0000313" key="6">
    <source>
        <dbReference type="Proteomes" id="UP000589036"/>
    </source>
</evidence>
<protein>
    <submittedName>
        <fullName evidence="5">DNA-binding GntR family transcriptional regulator</fullName>
    </submittedName>
</protein>
<dbReference type="InterPro" id="IPR000524">
    <property type="entry name" value="Tscrpt_reg_HTH_GntR"/>
</dbReference>
<dbReference type="RefSeq" id="WP_179642600.1">
    <property type="nucleotide sequence ID" value="NZ_BAAAYY010000022.1"/>
</dbReference>
<reference evidence="5 6" key="1">
    <citation type="submission" date="2020-07" db="EMBL/GenBank/DDBJ databases">
        <title>Sequencing the genomes of 1000 actinobacteria strains.</title>
        <authorList>
            <person name="Klenk H.-P."/>
        </authorList>
    </citation>
    <scope>NUCLEOTIDE SEQUENCE [LARGE SCALE GENOMIC DNA]</scope>
    <source>
        <strain evidence="5 6">CXB654</strain>
    </source>
</reference>
<keyword evidence="3" id="KW-0804">Transcription</keyword>
<evidence type="ECO:0000313" key="5">
    <source>
        <dbReference type="EMBL" id="NYE46503.1"/>
    </source>
</evidence>
<dbReference type="Gene3D" id="1.10.10.10">
    <property type="entry name" value="Winged helix-like DNA-binding domain superfamily/Winged helix DNA-binding domain"/>
    <property type="match status" value="1"/>
</dbReference>
<evidence type="ECO:0000256" key="1">
    <source>
        <dbReference type="ARBA" id="ARBA00023015"/>
    </source>
</evidence>
<keyword evidence="6" id="KW-1185">Reference proteome</keyword>
<evidence type="ECO:0000259" key="4">
    <source>
        <dbReference type="PROSITE" id="PS50949"/>
    </source>
</evidence>
<dbReference type="GO" id="GO:0003700">
    <property type="term" value="F:DNA-binding transcription factor activity"/>
    <property type="evidence" value="ECO:0007669"/>
    <property type="project" value="InterPro"/>
</dbReference>
<keyword evidence="1" id="KW-0805">Transcription regulation</keyword>
<gene>
    <name evidence="5" type="ORF">HDA32_001623</name>
</gene>
<evidence type="ECO:0000256" key="2">
    <source>
        <dbReference type="ARBA" id="ARBA00023125"/>
    </source>
</evidence>
<dbReference type="InterPro" id="IPR036390">
    <property type="entry name" value="WH_DNA-bd_sf"/>
</dbReference>
<dbReference type="PANTHER" id="PTHR43537">
    <property type="entry name" value="TRANSCRIPTIONAL REGULATOR, GNTR FAMILY"/>
    <property type="match status" value="1"/>
</dbReference>
<sequence>MAASGRDRAYEFLKDTYISSPQHQGRFINEQEVADRIGVSRTPIREALFRLAAEELVQLIPKRGAYIAPVTGRELNELMELRGMVERHAAHKTLASGSAPVDRMRAALERQAELSSPEQAREFIDWDHRFHSELIAATRNDLLIKFYDGLRERQVRAGMAAMFSTGDRYGSVLREHRAILDALDAGDGAAADVAIGAHLDATLRVLLDS</sequence>
<proteinExistence type="predicted"/>
<organism evidence="5 6">
    <name type="scientific">Spinactinospora alkalitolerans</name>
    <dbReference type="NCBI Taxonomy" id="687207"/>
    <lineage>
        <taxon>Bacteria</taxon>
        <taxon>Bacillati</taxon>
        <taxon>Actinomycetota</taxon>
        <taxon>Actinomycetes</taxon>
        <taxon>Streptosporangiales</taxon>
        <taxon>Nocardiopsidaceae</taxon>
        <taxon>Spinactinospora</taxon>
    </lineage>
</organism>
<dbReference type="InterPro" id="IPR011711">
    <property type="entry name" value="GntR_C"/>
</dbReference>
<accession>A0A852TUP0</accession>
<keyword evidence="2 5" id="KW-0238">DNA-binding</keyword>
<dbReference type="Pfam" id="PF00392">
    <property type="entry name" value="GntR"/>
    <property type="match status" value="1"/>
</dbReference>
<dbReference type="SMART" id="SM00895">
    <property type="entry name" value="FCD"/>
    <property type="match status" value="1"/>
</dbReference>
<dbReference type="PANTHER" id="PTHR43537:SF24">
    <property type="entry name" value="GLUCONATE OPERON TRANSCRIPTIONAL REPRESSOR"/>
    <property type="match status" value="1"/>
</dbReference>